<dbReference type="Proteomes" id="UP000062260">
    <property type="component" value="Chromosome"/>
</dbReference>
<keyword evidence="5" id="KW-1185">Reference proteome</keyword>
<dbReference type="PANTHER" id="PTHR42693:SF53">
    <property type="entry name" value="ENDO-4-O-SULFATASE"/>
    <property type="match status" value="1"/>
</dbReference>
<keyword evidence="2" id="KW-0378">Hydrolase</keyword>
<name>A0A0X8FKC1_9LACT</name>
<sequence length="328" mass="36812">MPDQMHNKALEVMDEFIAKDEPFFLYYPSHLVHGPILPHERFRGTSGFGDYGDFVLQLDSYVGELADKLKQAGIYDNTIFIFTSDNGASSIIDIPKMQEQGHDPSNGLRGHKMHIWEGGHREPTIVSYPNLIPAGTTSNQMISHSDFYATIAEILEADLADNVAEDSYSNLALWQGNDQAVRQDIIHSAVNGGFSIRRDFWKLNVVKDGGMKMDYQREIEDYKEVFQPAELYDLRDDLSETNNVIADHPEVVEELMAALEEAILAGRTTPGENQANQPDLPTGDWEQVAFLSNYEEYVKSLNDKAIADGLVDQKTLDTKPKVTKARGI</sequence>
<feature type="domain" description="Sulfatase N-terminal" evidence="3">
    <location>
        <begin position="8"/>
        <end position="155"/>
    </location>
</feature>
<dbReference type="InterPro" id="IPR050738">
    <property type="entry name" value="Sulfatase"/>
</dbReference>
<dbReference type="KEGG" id="auh:AWM75_02310"/>
<evidence type="ECO:0000256" key="2">
    <source>
        <dbReference type="ARBA" id="ARBA00022801"/>
    </source>
</evidence>
<reference evidence="5" key="2">
    <citation type="submission" date="2016-01" db="EMBL/GenBank/DDBJ databases">
        <title>Six Aerococcus type strain genome sequencing and assembly using PacBio and Illumina Hiseq.</title>
        <authorList>
            <person name="Carkaci D."/>
            <person name="Dargis R."/>
            <person name="Nielsen X.C."/>
            <person name="Skovgaard O."/>
            <person name="Fuursted K."/>
            <person name="Christensen J.J."/>
        </authorList>
    </citation>
    <scope>NUCLEOTIDE SEQUENCE [LARGE SCALE GENOMIC DNA]</scope>
    <source>
        <strain evidence="5">CCUG42038B</strain>
    </source>
</reference>
<evidence type="ECO:0000259" key="3">
    <source>
        <dbReference type="Pfam" id="PF00884"/>
    </source>
</evidence>
<evidence type="ECO:0000313" key="4">
    <source>
        <dbReference type="EMBL" id="AMB98895.1"/>
    </source>
</evidence>
<dbReference type="InterPro" id="IPR000917">
    <property type="entry name" value="Sulfatase_N"/>
</dbReference>
<dbReference type="PANTHER" id="PTHR42693">
    <property type="entry name" value="ARYLSULFATASE FAMILY MEMBER"/>
    <property type="match status" value="1"/>
</dbReference>
<dbReference type="OrthoDB" id="9762324at2"/>
<protein>
    <recommendedName>
        <fullName evidence="3">Sulfatase N-terminal domain-containing protein</fullName>
    </recommendedName>
</protein>
<proteinExistence type="inferred from homology"/>
<dbReference type="Gene3D" id="3.40.720.10">
    <property type="entry name" value="Alkaline Phosphatase, subunit A"/>
    <property type="match status" value="1"/>
</dbReference>
<organism evidence="4 5">
    <name type="scientific">Aerococcus urinaehominis</name>
    <dbReference type="NCBI Taxonomy" id="128944"/>
    <lineage>
        <taxon>Bacteria</taxon>
        <taxon>Bacillati</taxon>
        <taxon>Bacillota</taxon>
        <taxon>Bacilli</taxon>
        <taxon>Lactobacillales</taxon>
        <taxon>Aerococcaceae</taxon>
        <taxon>Aerococcus</taxon>
    </lineage>
</organism>
<gene>
    <name evidence="4" type="ORF">AWM75_02310</name>
</gene>
<dbReference type="EMBL" id="CP014163">
    <property type="protein sequence ID" value="AMB98895.1"/>
    <property type="molecule type" value="Genomic_DNA"/>
</dbReference>
<dbReference type="RefSeq" id="WP_067977745.1">
    <property type="nucleotide sequence ID" value="NZ_CP014163.1"/>
</dbReference>
<evidence type="ECO:0000313" key="5">
    <source>
        <dbReference type="Proteomes" id="UP000062260"/>
    </source>
</evidence>
<dbReference type="Pfam" id="PF00884">
    <property type="entry name" value="Sulfatase"/>
    <property type="match status" value="1"/>
</dbReference>
<dbReference type="InterPro" id="IPR017850">
    <property type="entry name" value="Alkaline_phosphatase_core_sf"/>
</dbReference>
<dbReference type="STRING" id="128944.AWM75_02310"/>
<dbReference type="AlphaFoldDB" id="A0A0X8FKC1"/>
<dbReference type="SUPFAM" id="SSF53649">
    <property type="entry name" value="Alkaline phosphatase-like"/>
    <property type="match status" value="1"/>
</dbReference>
<comment type="similarity">
    <text evidence="1">Belongs to the sulfatase family.</text>
</comment>
<reference evidence="4 5" key="1">
    <citation type="journal article" date="2016" name="Genome Announc.">
        <title>Complete Genome Sequences of Aerococcus christensenii CCUG 28831T, Aerococcus sanguinicola CCUG 43001T, Aerococcus urinae CCUG 36881T, Aerococcus urinaeequi CCUG 28094T, Aerococcus urinaehominis CCUG 42038 BT, and Aerococcus viridans CCUG 4311T.</title>
        <authorList>
            <person name="Carkaci D."/>
            <person name="Dargis R."/>
            <person name="Nielsen X.C."/>
            <person name="Skovgaard O."/>
            <person name="Fuursted K."/>
            <person name="Christensen J.J."/>
        </authorList>
    </citation>
    <scope>NUCLEOTIDE SEQUENCE [LARGE SCALE GENOMIC DNA]</scope>
    <source>
        <strain evidence="4 5">CCUG42038B</strain>
    </source>
</reference>
<dbReference type="GO" id="GO:0004065">
    <property type="term" value="F:arylsulfatase activity"/>
    <property type="evidence" value="ECO:0007669"/>
    <property type="project" value="TreeGrafter"/>
</dbReference>
<dbReference type="Gene3D" id="3.30.1120.10">
    <property type="match status" value="1"/>
</dbReference>
<accession>A0A0X8FKC1</accession>
<evidence type="ECO:0000256" key="1">
    <source>
        <dbReference type="ARBA" id="ARBA00008779"/>
    </source>
</evidence>